<keyword evidence="3" id="KW-1185">Reference proteome</keyword>
<reference evidence="2 3" key="1">
    <citation type="submission" date="2020-08" db="EMBL/GenBank/DDBJ databases">
        <title>Sequencing the genomes of 1000 actinobacteria strains.</title>
        <authorList>
            <person name="Klenk H.-P."/>
        </authorList>
    </citation>
    <scope>NUCLEOTIDE SEQUENCE [LARGE SCALE GENOMIC DNA]</scope>
    <source>
        <strain evidence="2 3">DSM 44551</strain>
    </source>
</reference>
<evidence type="ECO:0000256" key="1">
    <source>
        <dbReference type="SAM" id="MobiDB-lite"/>
    </source>
</evidence>
<comment type="caution">
    <text evidence="2">The sequence shown here is derived from an EMBL/GenBank/DDBJ whole genome shotgun (WGS) entry which is preliminary data.</text>
</comment>
<gene>
    <name evidence="2" type="ORF">HDA36_002075</name>
</gene>
<accession>A0A7W8QM67</accession>
<proteinExistence type="predicted"/>
<dbReference type="EMBL" id="JACHDB010000001">
    <property type="protein sequence ID" value="MBB5431991.1"/>
    <property type="molecule type" value="Genomic_DNA"/>
</dbReference>
<protein>
    <submittedName>
        <fullName evidence="2">Uncharacterized protein</fullName>
    </submittedName>
</protein>
<dbReference type="RefSeq" id="WP_184391619.1">
    <property type="nucleotide sequence ID" value="NZ_BAAAJD010000058.1"/>
</dbReference>
<feature type="region of interest" description="Disordered" evidence="1">
    <location>
        <begin position="67"/>
        <end position="92"/>
    </location>
</feature>
<evidence type="ECO:0000313" key="2">
    <source>
        <dbReference type="EMBL" id="MBB5431991.1"/>
    </source>
</evidence>
<organism evidence="2 3">
    <name type="scientific">Nocardiopsis composta</name>
    <dbReference type="NCBI Taxonomy" id="157465"/>
    <lineage>
        <taxon>Bacteria</taxon>
        <taxon>Bacillati</taxon>
        <taxon>Actinomycetota</taxon>
        <taxon>Actinomycetes</taxon>
        <taxon>Streptosporangiales</taxon>
        <taxon>Nocardiopsidaceae</taxon>
        <taxon>Nocardiopsis</taxon>
    </lineage>
</organism>
<dbReference type="Proteomes" id="UP000572635">
    <property type="component" value="Unassembled WGS sequence"/>
</dbReference>
<name>A0A7W8QM67_9ACTN</name>
<evidence type="ECO:0000313" key="3">
    <source>
        <dbReference type="Proteomes" id="UP000572635"/>
    </source>
</evidence>
<sequence length="92" mass="9911">MPSGPGGSPGEGLRPHCAVERCRWCERDDLPCRFCSGTGRWSPQRPGVDANGAIEWTRVEEQCRMCAGTGREHSPLTDPPDPAPSAHSPGEL</sequence>
<dbReference type="AlphaFoldDB" id="A0A7W8QM67"/>